<proteinExistence type="predicted"/>
<evidence type="ECO:0000313" key="2">
    <source>
        <dbReference type="EMBL" id="EMD32271.1"/>
    </source>
</evidence>
<feature type="signal peptide" evidence="1">
    <location>
        <begin position="1"/>
        <end position="29"/>
    </location>
</feature>
<accession>M2R084</accession>
<evidence type="ECO:0000313" key="3">
    <source>
        <dbReference type="Proteomes" id="UP000016930"/>
    </source>
</evidence>
<protein>
    <submittedName>
        <fullName evidence="2">Uncharacterized protein</fullName>
    </submittedName>
</protein>
<gene>
    <name evidence="2" type="ORF">CERSUDRAFT_77573</name>
</gene>
<dbReference type="EMBL" id="KB445812">
    <property type="protein sequence ID" value="EMD32271.1"/>
    <property type="molecule type" value="Genomic_DNA"/>
</dbReference>
<name>M2R084_CERS8</name>
<dbReference type="HOGENOM" id="CLU_1885510_0_0_1"/>
<organism evidence="2 3">
    <name type="scientific">Ceriporiopsis subvermispora (strain B)</name>
    <name type="common">White-rot fungus</name>
    <name type="synonym">Gelatoporia subvermispora</name>
    <dbReference type="NCBI Taxonomy" id="914234"/>
    <lineage>
        <taxon>Eukaryota</taxon>
        <taxon>Fungi</taxon>
        <taxon>Dikarya</taxon>
        <taxon>Basidiomycota</taxon>
        <taxon>Agaricomycotina</taxon>
        <taxon>Agaricomycetes</taxon>
        <taxon>Polyporales</taxon>
        <taxon>Gelatoporiaceae</taxon>
        <taxon>Gelatoporia</taxon>
    </lineage>
</organism>
<sequence>MAPTSLSVSSVRCMMLFVGICSCAMLVASAPASAVVAGQPTADFHENYWQYNLPWWLQPPSAASSYRNIGHRVSIPSVSAHWPDGRRLIAIENMQLFSAIGKDRWNGAVRHNRPKWYCGQTRLGEEVAQQSTNWR</sequence>
<keyword evidence="1" id="KW-0732">Signal</keyword>
<keyword evidence="3" id="KW-1185">Reference proteome</keyword>
<reference evidence="2 3" key="1">
    <citation type="journal article" date="2012" name="Proc. Natl. Acad. Sci. U.S.A.">
        <title>Comparative genomics of Ceriporiopsis subvermispora and Phanerochaete chrysosporium provide insight into selective ligninolysis.</title>
        <authorList>
            <person name="Fernandez-Fueyo E."/>
            <person name="Ruiz-Duenas F.J."/>
            <person name="Ferreira P."/>
            <person name="Floudas D."/>
            <person name="Hibbett D.S."/>
            <person name="Canessa P."/>
            <person name="Larrondo L.F."/>
            <person name="James T.Y."/>
            <person name="Seelenfreund D."/>
            <person name="Lobos S."/>
            <person name="Polanco R."/>
            <person name="Tello M."/>
            <person name="Honda Y."/>
            <person name="Watanabe T."/>
            <person name="Watanabe T."/>
            <person name="Ryu J.S."/>
            <person name="Kubicek C.P."/>
            <person name="Schmoll M."/>
            <person name="Gaskell J."/>
            <person name="Hammel K.E."/>
            <person name="St John F.J."/>
            <person name="Vanden Wymelenberg A."/>
            <person name="Sabat G."/>
            <person name="Splinter BonDurant S."/>
            <person name="Syed K."/>
            <person name="Yadav J.S."/>
            <person name="Doddapaneni H."/>
            <person name="Subramanian V."/>
            <person name="Lavin J.L."/>
            <person name="Oguiza J.A."/>
            <person name="Perez G."/>
            <person name="Pisabarro A.G."/>
            <person name="Ramirez L."/>
            <person name="Santoyo F."/>
            <person name="Master E."/>
            <person name="Coutinho P.M."/>
            <person name="Henrissat B."/>
            <person name="Lombard V."/>
            <person name="Magnuson J.K."/>
            <person name="Kuees U."/>
            <person name="Hori C."/>
            <person name="Igarashi K."/>
            <person name="Samejima M."/>
            <person name="Held B.W."/>
            <person name="Barry K.W."/>
            <person name="LaButti K.M."/>
            <person name="Lapidus A."/>
            <person name="Lindquist E.A."/>
            <person name="Lucas S.M."/>
            <person name="Riley R."/>
            <person name="Salamov A.A."/>
            <person name="Hoffmeister D."/>
            <person name="Schwenk D."/>
            <person name="Hadar Y."/>
            <person name="Yarden O."/>
            <person name="de Vries R.P."/>
            <person name="Wiebenga A."/>
            <person name="Stenlid J."/>
            <person name="Eastwood D."/>
            <person name="Grigoriev I.V."/>
            <person name="Berka R.M."/>
            <person name="Blanchette R.A."/>
            <person name="Kersten P."/>
            <person name="Martinez A.T."/>
            <person name="Vicuna R."/>
            <person name="Cullen D."/>
        </authorList>
    </citation>
    <scope>NUCLEOTIDE SEQUENCE [LARGE SCALE GENOMIC DNA]</scope>
    <source>
        <strain evidence="2 3">B</strain>
    </source>
</reference>
<evidence type="ECO:0000256" key="1">
    <source>
        <dbReference type="SAM" id="SignalP"/>
    </source>
</evidence>
<feature type="chain" id="PRO_5004023973" evidence="1">
    <location>
        <begin position="30"/>
        <end position="135"/>
    </location>
</feature>
<dbReference type="AlphaFoldDB" id="M2R084"/>
<dbReference type="Proteomes" id="UP000016930">
    <property type="component" value="Unassembled WGS sequence"/>
</dbReference>